<evidence type="ECO:0000313" key="1">
    <source>
        <dbReference type="EMBL" id="KAA8649319.1"/>
    </source>
</evidence>
<evidence type="ECO:0000313" key="3">
    <source>
        <dbReference type="Proteomes" id="UP000308092"/>
    </source>
</evidence>
<name>A0A4S3J3F6_9EURO</name>
<proteinExistence type="predicted"/>
<dbReference type="EMBL" id="SOSA01000667">
    <property type="protein sequence ID" value="THC89366.1"/>
    <property type="molecule type" value="Genomic_DNA"/>
</dbReference>
<dbReference type="Proteomes" id="UP000308092">
    <property type="component" value="Unassembled WGS sequence"/>
</dbReference>
<evidence type="ECO:0000313" key="4">
    <source>
        <dbReference type="Proteomes" id="UP000324241"/>
    </source>
</evidence>
<accession>A0A4S3J3F6</accession>
<dbReference type="Proteomes" id="UP000324241">
    <property type="component" value="Unassembled WGS sequence"/>
</dbReference>
<dbReference type="OrthoDB" id="4494526at2759"/>
<dbReference type="STRING" id="1220188.A0A4S3J3F6"/>
<reference evidence="1 4" key="2">
    <citation type="submission" date="2019-08" db="EMBL/GenBank/DDBJ databases">
        <title>The genome sequence of a newly discovered highly antifungal drug resistant Aspergillus species, Aspergillus tanneri NIH 1004.</title>
        <authorList>
            <person name="Mounaud S."/>
            <person name="Singh I."/>
            <person name="Joardar V."/>
            <person name="Pakala S."/>
            <person name="Pakala S."/>
            <person name="Venepally P."/>
            <person name="Chung J.K."/>
            <person name="Losada L."/>
            <person name="Nierman W.C."/>
        </authorList>
    </citation>
    <scope>NUCLEOTIDE SEQUENCE [LARGE SCALE GENOMIC DNA]</scope>
    <source>
        <strain evidence="1 4">NIH1004</strain>
    </source>
</reference>
<dbReference type="EMBL" id="QUQM01000003">
    <property type="protein sequence ID" value="KAA8649319.1"/>
    <property type="molecule type" value="Genomic_DNA"/>
</dbReference>
<dbReference type="AlphaFoldDB" id="A0A4S3J3F6"/>
<keyword evidence="3" id="KW-1185">Reference proteome</keyword>
<evidence type="ECO:0000313" key="2">
    <source>
        <dbReference type="EMBL" id="THC89366.1"/>
    </source>
</evidence>
<sequence length="200" mass="22387">MAALQYLVEHNPLYRDVTINHSAVNNWAEDFIPSELQDHVIFTGDTDHHERAGYTVDLKDHNYENDWQAAEDDVSDPTGSAPLLTGSVSTDINAERQSPDMRMLNGVYHLLNSRSHTTSHATAGPPSIEQIDQPRVSQAMPVIKYTIRTHATLPNHWQGTHYFLTAFPTLFPTGVGGHLDKRSIPVSPTAYADWALRHHS</sequence>
<dbReference type="RefSeq" id="XP_033428680.1">
    <property type="nucleotide sequence ID" value="XM_033569874.1"/>
</dbReference>
<reference evidence="2 3" key="1">
    <citation type="submission" date="2019-03" db="EMBL/GenBank/DDBJ databases">
        <title>The genome sequence of a newly discovered highly antifungal drug resistant Aspergillus species, Aspergillus tanneri NIH 1004.</title>
        <authorList>
            <person name="Mounaud S."/>
            <person name="Singh I."/>
            <person name="Joardar V."/>
            <person name="Pakala S."/>
            <person name="Pakala S."/>
            <person name="Venepally P."/>
            <person name="Hoover J."/>
            <person name="Nierman W."/>
            <person name="Chung J."/>
            <person name="Losada L."/>
        </authorList>
    </citation>
    <scope>NUCLEOTIDE SEQUENCE [LARGE SCALE GENOMIC DNA]</scope>
    <source>
        <strain evidence="2 3">NIH1004</strain>
    </source>
</reference>
<dbReference type="GeneID" id="54327922"/>
<dbReference type="VEuPathDB" id="FungiDB:EYZ11_011190"/>
<gene>
    <name evidence="1" type="ORF">ATNIH1004_005220</name>
    <name evidence="2" type="ORF">EYZ11_011190</name>
</gene>
<protein>
    <submittedName>
        <fullName evidence="2">Uncharacterized protein</fullName>
    </submittedName>
</protein>
<comment type="caution">
    <text evidence="2">The sequence shown here is derived from an EMBL/GenBank/DDBJ whole genome shotgun (WGS) entry which is preliminary data.</text>
</comment>
<organism evidence="2 3">
    <name type="scientific">Aspergillus tanneri</name>
    <dbReference type="NCBI Taxonomy" id="1220188"/>
    <lineage>
        <taxon>Eukaryota</taxon>
        <taxon>Fungi</taxon>
        <taxon>Dikarya</taxon>
        <taxon>Ascomycota</taxon>
        <taxon>Pezizomycotina</taxon>
        <taxon>Eurotiomycetes</taxon>
        <taxon>Eurotiomycetidae</taxon>
        <taxon>Eurotiales</taxon>
        <taxon>Aspergillaceae</taxon>
        <taxon>Aspergillus</taxon>
        <taxon>Aspergillus subgen. Circumdati</taxon>
    </lineage>
</organism>